<dbReference type="Pfam" id="PF00104">
    <property type="entry name" value="Hormone_recep"/>
    <property type="match status" value="1"/>
</dbReference>
<dbReference type="GO" id="GO:0005634">
    <property type="term" value="C:nucleus"/>
    <property type="evidence" value="ECO:0007669"/>
    <property type="project" value="UniProtKB-SubCell"/>
</dbReference>
<reference evidence="14" key="1">
    <citation type="submission" date="2021-09" db="EMBL/GenBank/DDBJ databases">
        <authorList>
            <consortium name="Pathogen Informatics"/>
        </authorList>
    </citation>
    <scope>NUCLEOTIDE SEQUENCE</scope>
</reference>
<dbReference type="CDD" id="cd07165">
    <property type="entry name" value="NR_DBD_DmE78_like"/>
    <property type="match status" value="1"/>
</dbReference>
<dbReference type="InterPro" id="IPR013088">
    <property type="entry name" value="Znf_NHR/GATA"/>
</dbReference>
<evidence type="ECO:0000256" key="2">
    <source>
        <dbReference type="ARBA" id="ARBA00022723"/>
    </source>
</evidence>
<dbReference type="SMART" id="SM00399">
    <property type="entry name" value="ZnF_C4"/>
    <property type="match status" value="1"/>
</dbReference>
<evidence type="ECO:0000256" key="10">
    <source>
        <dbReference type="RuleBase" id="RU004334"/>
    </source>
</evidence>
<comment type="subcellular location">
    <subcellularLocation>
        <location evidence="1 10">Nucleus</location>
    </subcellularLocation>
</comment>
<dbReference type="GO" id="GO:0003700">
    <property type="term" value="F:DNA-binding transcription factor activity"/>
    <property type="evidence" value="ECO:0007669"/>
    <property type="project" value="InterPro"/>
</dbReference>
<dbReference type="InterPro" id="IPR048008">
    <property type="entry name" value="NR_LBD_DmE78-like"/>
</dbReference>
<evidence type="ECO:0000256" key="5">
    <source>
        <dbReference type="ARBA" id="ARBA00023015"/>
    </source>
</evidence>
<evidence type="ECO:0000259" key="13">
    <source>
        <dbReference type="PROSITE" id="PS51843"/>
    </source>
</evidence>
<dbReference type="InterPro" id="IPR035500">
    <property type="entry name" value="NHR-like_dom_sf"/>
</dbReference>
<keyword evidence="3 10" id="KW-0863">Zinc-finger</keyword>
<keyword evidence="7 10" id="KW-0804">Transcription</keyword>
<dbReference type="EMBL" id="CAKAEH010001537">
    <property type="protein sequence ID" value="CAG9537343.1"/>
    <property type="molecule type" value="Genomic_DNA"/>
</dbReference>
<protein>
    <submittedName>
        <fullName evidence="14">Uncharacterized protein</fullName>
    </submittedName>
</protein>
<dbReference type="PRINTS" id="PR00047">
    <property type="entry name" value="STROIDFINGER"/>
</dbReference>
<keyword evidence="6 10" id="KW-0238">DNA-binding</keyword>
<dbReference type="Gene3D" id="1.10.565.10">
    <property type="entry name" value="Retinoid X Receptor"/>
    <property type="match status" value="1"/>
</dbReference>
<dbReference type="PANTHER" id="PTHR45805:SF10">
    <property type="entry name" value="ECDYSONE-INDUCED PROTEIN 78C"/>
    <property type="match status" value="1"/>
</dbReference>
<dbReference type="InterPro" id="IPR001628">
    <property type="entry name" value="Znf_hrmn_rcpt"/>
</dbReference>
<gene>
    <name evidence="14" type="ORF">CJOHNSTONI_LOCUS7169</name>
</gene>
<dbReference type="FunFam" id="3.30.50.10:FF:000044">
    <property type="entry name" value="retinoic acid receptor beta isoform X4"/>
    <property type="match status" value="1"/>
</dbReference>
<sequence length="553" mass="63080">MSYVTSAPRRVIPSNEASKGSVFLSSRKSSTPVIPGQTNGSVPYNAPPQRPMNITQNNWNRSSGTLSQSNYVITANFRQSNNTSCAVISQNETNSTNGYVIQSGTYNGVQSYPQQTRLADLRYCDTPYYDNESANKTQSHSAPNAVDELYPDSSTSDKPALCKVCGDKSSGFHYGVTACEGCKGFFRRSIQKQMEYRCLRDGKCLIHRLNRNRCQFCRFRKCLAVGMSRDSVRYGRTPRRKGDENDGVPSWEEIMKFTHYDTSDITNARLKNFIDHVTEAHFACCNYVSSTLKNLQPRMVHYSPNNKSSSANRYQLWHSMNEALFEDLGRFIEFAKRIPGFLNISHKDQILAVKTAFFEVWLVWISRTINSKLGTLTFSHGVTFSQEQLSMIYGLVLVKQIFDFGDRFRTYKLSDCLLGLYCAVLLFTQDNIPRLEKPHKVLILRERIVYALKLQLSTERPAESELFHSLLVKRELLRSIALRHQVALDWYRLHLDMIRLPQIFIDLYDLDNAGLISTSDLDDSSVSLEADRTIKEEAVKKRDVDTSSEDDSD</sequence>
<evidence type="ECO:0000313" key="15">
    <source>
        <dbReference type="Proteomes" id="UP000746747"/>
    </source>
</evidence>
<dbReference type="CDD" id="cd06941">
    <property type="entry name" value="NR_LBD_DmE78_like"/>
    <property type="match status" value="1"/>
</dbReference>
<dbReference type="GO" id="GO:0008270">
    <property type="term" value="F:zinc ion binding"/>
    <property type="evidence" value="ECO:0007669"/>
    <property type="project" value="UniProtKB-KW"/>
</dbReference>
<comment type="caution">
    <text evidence="14">The sequence shown here is derived from an EMBL/GenBank/DDBJ whole genome shotgun (WGS) entry which is preliminary data.</text>
</comment>
<keyword evidence="9 10" id="KW-0539">Nucleus</keyword>
<feature type="domain" description="NR LBD" evidence="13">
    <location>
        <begin position="269"/>
        <end position="510"/>
    </location>
</feature>
<name>A0A8J2M7X7_9BILA</name>
<dbReference type="PROSITE" id="PS51030">
    <property type="entry name" value="NUCLEAR_REC_DBD_2"/>
    <property type="match status" value="1"/>
</dbReference>
<comment type="similarity">
    <text evidence="10">Belongs to the nuclear hormone receptor family.</text>
</comment>
<keyword evidence="4 10" id="KW-0862">Zinc</keyword>
<evidence type="ECO:0000256" key="7">
    <source>
        <dbReference type="ARBA" id="ARBA00023163"/>
    </source>
</evidence>
<dbReference type="AlphaFoldDB" id="A0A8J2M7X7"/>
<evidence type="ECO:0000256" key="6">
    <source>
        <dbReference type="ARBA" id="ARBA00023125"/>
    </source>
</evidence>
<evidence type="ECO:0000256" key="8">
    <source>
        <dbReference type="ARBA" id="ARBA00023170"/>
    </source>
</evidence>
<dbReference type="PANTHER" id="PTHR45805">
    <property type="entry name" value="NUCLEAR HORMONE RECEPTOR HR3-RELATED"/>
    <property type="match status" value="1"/>
</dbReference>
<dbReference type="PROSITE" id="PS00031">
    <property type="entry name" value="NUCLEAR_REC_DBD_1"/>
    <property type="match status" value="1"/>
</dbReference>
<evidence type="ECO:0000256" key="9">
    <source>
        <dbReference type="ARBA" id="ARBA00023242"/>
    </source>
</evidence>
<dbReference type="Pfam" id="PF00105">
    <property type="entry name" value="zf-C4"/>
    <property type="match status" value="1"/>
</dbReference>
<evidence type="ECO:0000256" key="3">
    <source>
        <dbReference type="ARBA" id="ARBA00022771"/>
    </source>
</evidence>
<evidence type="ECO:0000259" key="12">
    <source>
        <dbReference type="PROSITE" id="PS51030"/>
    </source>
</evidence>
<dbReference type="PRINTS" id="PR00398">
    <property type="entry name" value="STRDHORMONER"/>
</dbReference>
<dbReference type="SUPFAM" id="SSF48508">
    <property type="entry name" value="Nuclear receptor ligand-binding domain"/>
    <property type="match status" value="1"/>
</dbReference>
<feature type="compositionally biased region" description="Polar residues" evidence="11">
    <location>
        <begin position="20"/>
        <end position="42"/>
    </location>
</feature>
<dbReference type="PROSITE" id="PS51843">
    <property type="entry name" value="NR_LBD"/>
    <property type="match status" value="1"/>
</dbReference>
<evidence type="ECO:0000256" key="1">
    <source>
        <dbReference type="ARBA" id="ARBA00004123"/>
    </source>
</evidence>
<keyword evidence="8 10" id="KW-0675">Receptor</keyword>
<accession>A0A8J2M7X7</accession>
<dbReference type="Gene3D" id="3.30.50.10">
    <property type="entry name" value="Erythroid Transcription Factor GATA-1, subunit A"/>
    <property type="match status" value="1"/>
</dbReference>
<organism evidence="14 15">
    <name type="scientific">Cercopithifilaria johnstoni</name>
    <dbReference type="NCBI Taxonomy" id="2874296"/>
    <lineage>
        <taxon>Eukaryota</taxon>
        <taxon>Metazoa</taxon>
        <taxon>Ecdysozoa</taxon>
        <taxon>Nematoda</taxon>
        <taxon>Chromadorea</taxon>
        <taxon>Rhabditida</taxon>
        <taxon>Spirurina</taxon>
        <taxon>Spiruromorpha</taxon>
        <taxon>Filarioidea</taxon>
        <taxon>Onchocercidae</taxon>
        <taxon>Cercopithifilaria</taxon>
    </lineage>
</organism>
<dbReference type="SUPFAM" id="SSF57716">
    <property type="entry name" value="Glucocorticoid receptor-like (DNA-binding domain)"/>
    <property type="match status" value="1"/>
</dbReference>
<keyword evidence="2 10" id="KW-0479">Metal-binding</keyword>
<dbReference type="InterPro" id="IPR001723">
    <property type="entry name" value="Nuclear_hrmn_rcpt"/>
</dbReference>
<evidence type="ECO:0000256" key="4">
    <source>
        <dbReference type="ARBA" id="ARBA00022833"/>
    </source>
</evidence>
<proteinExistence type="inferred from homology"/>
<evidence type="ECO:0000256" key="11">
    <source>
        <dbReference type="SAM" id="MobiDB-lite"/>
    </source>
</evidence>
<dbReference type="OrthoDB" id="6081310at2759"/>
<evidence type="ECO:0000313" key="14">
    <source>
        <dbReference type="EMBL" id="CAG9537343.1"/>
    </source>
</evidence>
<keyword evidence="5 10" id="KW-0805">Transcription regulation</keyword>
<dbReference type="Proteomes" id="UP000746747">
    <property type="component" value="Unassembled WGS sequence"/>
</dbReference>
<feature type="region of interest" description="Disordered" evidence="11">
    <location>
        <begin position="20"/>
        <end position="49"/>
    </location>
</feature>
<feature type="domain" description="Nuclear receptor" evidence="12">
    <location>
        <begin position="159"/>
        <end position="234"/>
    </location>
</feature>
<dbReference type="SMART" id="SM00430">
    <property type="entry name" value="HOLI"/>
    <property type="match status" value="1"/>
</dbReference>
<dbReference type="GO" id="GO:0043565">
    <property type="term" value="F:sequence-specific DNA binding"/>
    <property type="evidence" value="ECO:0007669"/>
    <property type="project" value="InterPro"/>
</dbReference>
<keyword evidence="15" id="KW-1185">Reference proteome</keyword>
<dbReference type="InterPro" id="IPR000536">
    <property type="entry name" value="Nucl_hrmn_rcpt_lig-bd"/>
</dbReference>